<name>A0A510UWP9_9CELL</name>
<feature type="transmembrane region" description="Helical" evidence="11">
    <location>
        <begin position="142"/>
        <end position="165"/>
    </location>
</feature>
<evidence type="ECO:0000256" key="11">
    <source>
        <dbReference type="HAMAP-Rule" id="MF_01844"/>
    </source>
</evidence>
<keyword evidence="9 11" id="KW-0472">Membrane</keyword>
<dbReference type="GO" id="GO:0006885">
    <property type="term" value="P:regulation of pH"/>
    <property type="evidence" value="ECO:0007669"/>
    <property type="project" value="UniProtKB-UniRule"/>
</dbReference>
<feature type="region of interest" description="Disordered" evidence="12">
    <location>
        <begin position="1"/>
        <end position="43"/>
    </location>
</feature>
<dbReference type="Gene3D" id="1.20.1530.10">
    <property type="entry name" value="Na+/H+ antiporter like domain"/>
    <property type="match status" value="1"/>
</dbReference>
<keyword evidence="14" id="KW-1185">Reference proteome</keyword>
<evidence type="ECO:0000256" key="3">
    <source>
        <dbReference type="ARBA" id="ARBA00022449"/>
    </source>
</evidence>
<comment type="subcellular location">
    <subcellularLocation>
        <location evidence="1">Cell inner membrane</location>
        <topology evidence="1">Multi-pass membrane protein</topology>
    </subcellularLocation>
    <subcellularLocation>
        <location evidence="11">Cell membrane</location>
        <topology evidence="11">Multi-pass membrane protein</topology>
    </subcellularLocation>
</comment>
<dbReference type="Pfam" id="PF06965">
    <property type="entry name" value="Na_H_antiport_1"/>
    <property type="match status" value="1"/>
</dbReference>
<protein>
    <recommendedName>
        <fullName evidence="11">Na(+)/H(+) antiporter NhaA</fullName>
    </recommendedName>
    <alternativeName>
        <fullName evidence="11">Sodium/proton antiporter NhaA</fullName>
    </alternativeName>
</protein>
<comment type="function">
    <text evidence="11">Na(+)/H(+) antiporter that extrudes sodium in exchange for external protons.</text>
</comment>
<evidence type="ECO:0000256" key="8">
    <source>
        <dbReference type="ARBA" id="ARBA00023065"/>
    </source>
</evidence>
<feature type="transmembrane region" description="Helical" evidence="11">
    <location>
        <begin position="382"/>
        <end position="404"/>
    </location>
</feature>
<evidence type="ECO:0000256" key="10">
    <source>
        <dbReference type="ARBA" id="ARBA00023201"/>
    </source>
</evidence>
<keyword evidence="2 11" id="KW-0813">Transport</keyword>
<keyword evidence="10 11" id="KW-0739">Sodium transport</keyword>
<feature type="transmembrane region" description="Helical" evidence="11">
    <location>
        <begin position="177"/>
        <end position="195"/>
    </location>
</feature>
<keyword evidence="6 11" id="KW-1133">Transmembrane helix</keyword>
<evidence type="ECO:0000256" key="9">
    <source>
        <dbReference type="ARBA" id="ARBA00023136"/>
    </source>
</evidence>
<evidence type="ECO:0000256" key="12">
    <source>
        <dbReference type="SAM" id="MobiDB-lite"/>
    </source>
</evidence>
<feature type="compositionally biased region" description="Basic and acidic residues" evidence="12">
    <location>
        <begin position="462"/>
        <end position="471"/>
    </location>
</feature>
<dbReference type="GO" id="GO:0015385">
    <property type="term" value="F:sodium:proton antiporter activity"/>
    <property type="evidence" value="ECO:0007669"/>
    <property type="project" value="UniProtKB-UniRule"/>
</dbReference>
<gene>
    <name evidence="11 13" type="primary">nhaA</name>
    <name evidence="13" type="ORF">CPE01_09580</name>
</gene>
<comment type="similarity">
    <text evidence="11">Belongs to the NhaA Na(+)/H(+) (TC 2.A.33) antiporter family.</text>
</comment>
<feature type="transmembrane region" description="Helical" evidence="11">
    <location>
        <begin position="351"/>
        <end position="375"/>
    </location>
</feature>
<evidence type="ECO:0000256" key="7">
    <source>
        <dbReference type="ARBA" id="ARBA00023053"/>
    </source>
</evidence>
<dbReference type="Proteomes" id="UP000321386">
    <property type="component" value="Unassembled WGS sequence"/>
</dbReference>
<keyword evidence="8 11" id="KW-0406">Ion transport</keyword>
<comment type="caution">
    <text evidence="13">The sequence shown here is derived from an EMBL/GenBank/DDBJ whole genome shotgun (WGS) entry which is preliminary data.</text>
</comment>
<evidence type="ECO:0000256" key="2">
    <source>
        <dbReference type="ARBA" id="ARBA00022448"/>
    </source>
</evidence>
<dbReference type="InterPro" id="IPR023171">
    <property type="entry name" value="Na/H_antiporter_dom_sf"/>
</dbReference>
<feature type="compositionally biased region" description="Basic and acidic residues" evidence="12">
    <location>
        <begin position="12"/>
        <end position="36"/>
    </location>
</feature>
<reference evidence="13 14" key="1">
    <citation type="submission" date="2019-07" db="EMBL/GenBank/DDBJ databases">
        <title>Whole genome shotgun sequence of Cellulomonas persica NBRC 101101.</title>
        <authorList>
            <person name="Hosoyama A."/>
            <person name="Uohara A."/>
            <person name="Ohji S."/>
            <person name="Ichikawa N."/>
        </authorList>
    </citation>
    <scope>NUCLEOTIDE SEQUENCE [LARGE SCALE GENOMIC DNA]</scope>
    <source>
        <strain evidence="13 14">NBRC 101101</strain>
    </source>
</reference>
<feature type="transmembrane region" description="Helical" evidence="11">
    <location>
        <begin position="231"/>
        <end position="249"/>
    </location>
</feature>
<dbReference type="GO" id="GO:0005886">
    <property type="term" value="C:plasma membrane"/>
    <property type="evidence" value="ECO:0007669"/>
    <property type="project" value="UniProtKB-SubCell"/>
</dbReference>
<keyword evidence="5 11" id="KW-0812">Transmembrane</keyword>
<organism evidence="13 14">
    <name type="scientific">Cellulomonas persica</name>
    <dbReference type="NCBI Taxonomy" id="76861"/>
    <lineage>
        <taxon>Bacteria</taxon>
        <taxon>Bacillati</taxon>
        <taxon>Actinomycetota</taxon>
        <taxon>Actinomycetes</taxon>
        <taxon>Micrococcales</taxon>
        <taxon>Cellulomonadaceae</taxon>
        <taxon>Cellulomonas</taxon>
    </lineage>
</organism>
<comment type="catalytic activity">
    <reaction evidence="11">
        <text>Na(+)(in) + 2 H(+)(out) = Na(+)(out) + 2 H(+)(in)</text>
        <dbReference type="Rhea" id="RHEA:29251"/>
        <dbReference type="ChEBI" id="CHEBI:15378"/>
        <dbReference type="ChEBI" id="CHEBI:29101"/>
    </reaction>
</comment>
<feature type="transmembrane region" description="Helical" evidence="11">
    <location>
        <begin position="109"/>
        <end position="130"/>
    </location>
</feature>
<evidence type="ECO:0000256" key="6">
    <source>
        <dbReference type="ARBA" id="ARBA00022989"/>
    </source>
</evidence>
<dbReference type="EMBL" id="BJUA01000004">
    <property type="protein sequence ID" value="GEK17225.1"/>
    <property type="molecule type" value="Genomic_DNA"/>
</dbReference>
<keyword evidence="7 11" id="KW-0915">Sodium</keyword>
<feature type="transmembrane region" description="Helical" evidence="11">
    <location>
        <begin position="317"/>
        <end position="339"/>
    </location>
</feature>
<evidence type="ECO:0000256" key="5">
    <source>
        <dbReference type="ARBA" id="ARBA00022692"/>
    </source>
</evidence>
<dbReference type="NCBIfam" id="TIGR00773">
    <property type="entry name" value="NhaA"/>
    <property type="match status" value="1"/>
</dbReference>
<evidence type="ECO:0000256" key="4">
    <source>
        <dbReference type="ARBA" id="ARBA00022475"/>
    </source>
</evidence>
<sequence>MNVTASPNPRSDGPRRDVPTEHEQTAHDEQAAHDEQGAPPGTRATLFARLTPGSERNLADTLRGERAGGVLLLVGAVVALVWANAWPAAYATLSHTVVGPSALHLDLTLAQWATDGLLTVFFFVVGLELARELTVGELRHPATAVVPIVAAVGGMVAPALLYLALNVGRTGGATQGWAVPTATDIAFAVAVLALVGRGLPPALRAFLLTLAVVDDLLAILVIGTVYTEDLAWLPLLGSVVCVAAFAWLVRRRRASAWLLVPLGVVAWAALHASGVHATLAGVALGLVVPASPEATARARGLASPPEQSLAEEWEHRWRPWSAGLAVPVFALFAAGVTVSADVLADALADPVAQGVALGLVVGKPLGILAATWAVATFTRARLALGLGWGDVIGVGLVGGIGFTVSLLVAELAFGDGSPHDEHAVLAVLVASLLAALTGGTVLAARGRRRLRSDPAGAASDHPVPDEPDGSRRPHPSPPNG</sequence>
<feature type="transmembrane region" description="Helical" evidence="11">
    <location>
        <begin position="202"/>
        <end position="225"/>
    </location>
</feature>
<dbReference type="HAMAP" id="MF_01844">
    <property type="entry name" value="NhaA"/>
    <property type="match status" value="1"/>
</dbReference>
<keyword evidence="4 11" id="KW-1003">Cell membrane</keyword>
<evidence type="ECO:0000313" key="13">
    <source>
        <dbReference type="EMBL" id="GEK17225.1"/>
    </source>
</evidence>
<dbReference type="PANTHER" id="PTHR30341">
    <property type="entry name" value="SODIUM ION/PROTON ANTIPORTER NHAA-RELATED"/>
    <property type="match status" value="1"/>
</dbReference>
<evidence type="ECO:0000313" key="14">
    <source>
        <dbReference type="Proteomes" id="UP000321386"/>
    </source>
</evidence>
<evidence type="ECO:0000256" key="1">
    <source>
        <dbReference type="ARBA" id="ARBA00004429"/>
    </source>
</evidence>
<feature type="region of interest" description="Disordered" evidence="12">
    <location>
        <begin position="449"/>
        <end position="480"/>
    </location>
</feature>
<dbReference type="AlphaFoldDB" id="A0A510UWP9"/>
<feature type="transmembrane region" description="Helical" evidence="11">
    <location>
        <begin position="70"/>
        <end position="89"/>
    </location>
</feature>
<proteinExistence type="inferred from homology"/>
<keyword evidence="3 11" id="KW-0050">Antiport</keyword>
<dbReference type="PANTHER" id="PTHR30341:SF0">
    <property type="entry name" value="NA(+)_H(+) ANTIPORTER NHAA"/>
    <property type="match status" value="1"/>
</dbReference>
<feature type="transmembrane region" description="Helical" evidence="11">
    <location>
        <begin position="424"/>
        <end position="444"/>
    </location>
</feature>
<dbReference type="InterPro" id="IPR004670">
    <property type="entry name" value="NhaA"/>
</dbReference>
<accession>A0A510UWP9</accession>